<sequence length="37" mass="4073">MRITVGQRTLVIAAEWCPPRISRFQTPTFASVPTAGL</sequence>
<evidence type="ECO:0000313" key="2">
    <source>
        <dbReference type="Proteomes" id="UP000231878"/>
    </source>
</evidence>
<name>A0AAX0UE06_BURPE</name>
<dbReference type="Proteomes" id="UP000231878">
    <property type="component" value="Unassembled WGS sequence"/>
</dbReference>
<dbReference type="AlphaFoldDB" id="A0AAX0UE06"/>
<proteinExistence type="predicted"/>
<gene>
    <name evidence="1" type="ORF">CWD88_10190</name>
</gene>
<comment type="caution">
    <text evidence="1">The sequence shown here is derived from an EMBL/GenBank/DDBJ whole genome shotgun (WGS) entry which is preliminary data.</text>
</comment>
<protein>
    <submittedName>
        <fullName evidence="1">Uncharacterized protein</fullName>
    </submittedName>
</protein>
<accession>A0AAX0UE06</accession>
<reference evidence="1 2" key="1">
    <citation type="submission" date="2017-11" db="EMBL/GenBank/DDBJ databases">
        <title>Molecular characterization of Burkholderia pseudomallei and closely related isolates from Vietnam.</title>
        <authorList>
            <person name="Ustinov D.V."/>
            <person name="Antonov A.S."/>
            <person name="Avdusheva E.F."/>
            <person name="Shpak I.M."/>
            <person name="Zakharova I.B."/>
            <person name="Thi L.A."/>
            <person name="Teteryatnikova N."/>
            <person name="Lopasteyskaya Y.A."/>
            <person name="Kuzyutina J.A."/>
            <person name="Ngo T.N."/>
            <person name="Victorov D.V."/>
        </authorList>
    </citation>
    <scope>NUCLEOTIDE SEQUENCE [LARGE SCALE GENOMIC DNA]</scope>
    <source>
        <strain evidence="1 2">V1512</strain>
    </source>
</reference>
<organism evidence="1 2">
    <name type="scientific">Burkholderia pseudomallei</name>
    <name type="common">Pseudomonas pseudomallei</name>
    <dbReference type="NCBI Taxonomy" id="28450"/>
    <lineage>
        <taxon>Bacteria</taxon>
        <taxon>Pseudomonadati</taxon>
        <taxon>Pseudomonadota</taxon>
        <taxon>Betaproteobacteria</taxon>
        <taxon>Burkholderiales</taxon>
        <taxon>Burkholderiaceae</taxon>
        <taxon>Burkholderia</taxon>
        <taxon>pseudomallei group</taxon>
    </lineage>
</organism>
<dbReference type="EMBL" id="PHRB01000008">
    <property type="protein sequence ID" value="PJO66208.1"/>
    <property type="molecule type" value="Genomic_DNA"/>
</dbReference>
<evidence type="ECO:0000313" key="1">
    <source>
        <dbReference type="EMBL" id="PJO66208.1"/>
    </source>
</evidence>